<accession>A0A844GH45</accession>
<proteinExistence type="predicted"/>
<keyword evidence="2" id="KW-1185">Reference proteome</keyword>
<name>A0A844GH45_9NEIS</name>
<dbReference type="AlphaFoldDB" id="A0A844GH45"/>
<dbReference type="Proteomes" id="UP000446658">
    <property type="component" value="Unassembled WGS sequence"/>
</dbReference>
<reference evidence="1 2" key="1">
    <citation type="submission" date="2019-11" db="EMBL/GenBank/DDBJ databases">
        <title>Draft genome sequence of Paludibacterium sp. dN18-1.</title>
        <authorList>
            <person name="Im W.-T."/>
        </authorList>
    </citation>
    <scope>NUCLEOTIDE SEQUENCE [LARGE SCALE GENOMIC DNA]</scope>
    <source>
        <strain evidence="2">dN 18-1</strain>
    </source>
</reference>
<protein>
    <submittedName>
        <fullName evidence="1">Uncharacterized protein</fullName>
    </submittedName>
</protein>
<gene>
    <name evidence="1" type="ORF">GKE73_17695</name>
</gene>
<dbReference type="EMBL" id="WLYX01000002">
    <property type="protein sequence ID" value="MTD34207.1"/>
    <property type="molecule type" value="Genomic_DNA"/>
</dbReference>
<evidence type="ECO:0000313" key="1">
    <source>
        <dbReference type="EMBL" id="MTD34207.1"/>
    </source>
</evidence>
<comment type="caution">
    <text evidence="1">The sequence shown here is derived from an EMBL/GenBank/DDBJ whole genome shotgun (WGS) entry which is preliminary data.</text>
</comment>
<sequence>MPDIPIVDALFSALLNSDKAALDAIESLRAAECADLRAVICTDSPGAINLELGLSLSSSEYVTPFFEGPRAFFMSAGTSIQARFTGGQSNALIDFSLSFDSNFAEKMRAAIVAESIQQVDRNRVDEVLMLKARNRNVQFDVLPFLIENTRLTRDDPRNERPLNTLIAFRMLDHLDWDAFRDDPTRFVFDVPCEELKALLRPEAEAFLSELQTSEHVIHHEAKSAGTQALLLRFARLWHEKRKADKRRILSELLRFSIHNPGAIPLTELHLIWSGMTSELGSPFFGPITGRSKTMLEEIRGMAWDMTLLRVLEKNATASQLGSFFIPYFVSIDRRWRHLLRLNSVRLMLIDDAHRRVLFARTDELEFQHVLGECMQTELQSEMTPGKVETRRRSAQAIRLDAMQQLVAEEESGWLEQALQQSQNGTR</sequence>
<evidence type="ECO:0000313" key="2">
    <source>
        <dbReference type="Proteomes" id="UP000446658"/>
    </source>
</evidence>
<organism evidence="1 2">
    <name type="scientific">Paludibacterium denitrificans</name>
    <dbReference type="NCBI Taxonomy" id="2675226"/>
    <lineage>
        <taxon>Bacteria</taxon>
        <taxon>Pseudomonadati</taxon>
        <taxon>Pseudomonadota</taxon>
        <taxon>Betaproteobacteria</taxon>
        <taxon>Neisseriales</taxon>
        <taxon>Chromobacteriaceae</taxon>
        <taxon>Paludibacterium</taxon>
    </lineage>
</organism>
<dbReference type="RefSeq" id="WP_230371630.1">
    <property type="nucleotide sequence ID" value="NZ_WLYX01000002.1"/>
</dbReference>